<dbReference type="Gene3D" id="3.90.190.10">
    <property type="entry name" value="Protein tyrosine phosphatase superfamily"/>
    <property type="match status" value="1"/>
</dbReference>
<sequence length="296" mass="32691">MSADHHHQHRQQPPPAPHLPPPFLPTPSIANLRDAAHGLRTVRSNILLRSADPSRADADALALLRALRCSRVFDLRSKPEIEARGGAREEWGNGEGGRVKIERVWCPVFEESDYSPERIAVRFEMYGREGVEGVVAAYADILSHAGPAFATVFRHIASQASSSQPDALLVHCTAGKDRTGLFVALLLSMLGVDDERVADEYALTDVGMAHVRPFFVAHLLESPAFKDDPEGAERMVRSRKENMLATLAMVREKYGGAEAYMRTVCGLSEDEIERIRQVMIVSEKQDGDEDTQKAAL</sequence>
<feature type="region of interest" description="Disordered" evidence="1">
    <location>
        <begin position="1"/>
        <end position="27"/>
    </location>
</feature>
<evidence type="ECO:0000256" key="1">
    <source>
        <dbReference type="SAM" id="MobiDB-lite"/>
    </source>
</evidence>
<dbReference type="PROSITE" id="PS50056">
    <property type="entry name" value="TYR_PHOSPHATASE_2"/>
    <property type="match status" value="1"/>
</dbReference>
<feature type="compositionally biased region" description="Pro residues" evidence="1">
    <location>
        <begin position="12"/>
        <end position="25"/>
    </location>
</feature>
<evidence type="ECO:0000313" key="4">
    <source>
        <dbReference type="Proteomes" id="UP000774617"/>
    </source>
</evidence>
<dbReference type="SUPFAM" id="SSF52799">
    <property type="entry name" value="(Phosphotyrosine protein) phosphatases II"/>
    <property type="match status" value="1"/>
</dbReference>
<proteinExistence type="predicted"/>
<reference evidence="3 4" key="1">
    <citation type="journal article" date="2021" name="Nat. Commun.">
        <title>Genetic determinants of endophytism in the Arabidopsis root mycobiome.</title>
        <authorList>
            <person name="Mesny F."/>
            <person name="Miyauchi S."/>
            <person name="Thiergart T."/>
            <person name="Pickel B."/>
            <person name="Atanasova L."/>
            <person name="Karlsson M."/>
            <person name="Huettel B."/>
            <person name="Barry K.W."/>
            <person name="Haridas S."/>
            <person name="Chen C."/>
            <person name="Bauer D."/>
            <person name="Andreopoulos W."/>
            <person name="Pangilinan J."/>
            <person name="LaButti K."/>
            <person name="Riley R."/>
            <person name="Lipzen A."/>
            <person name="Clum A."/>
            <person name="Drula E."/>
            <person name="Henrissat B."/>
            <person name="Kohler A."/>
            <person name="Grigoriev I.V."/>
            <person name="Martin F.M."/>
            <person name="Hacquard S."/>
        </authorList>
    </citation>
    <scope>NUCLEOTIDE SEQUENCE [LARGE SCALE GENOMIC DNA]</scope>
    <source>
        <strain evidence="3 4">MPI-SDFR-AT-0080</strain>
    </source>
</reference>
<dbReference type="PANTHER" id="PTHR31126">
    <property type="entry name" value="TYROSINE-PROTEIN PHOSPHATASE"/>
    <property type="match status" value="1"/>
</dbReference>
<dbReference type="EMBL" id="JAGTJR010000002">
    <property type="protein sequence ID" value="KAH7063169.1"/>
    <property type="molecule type" value="Genomic_DNA"/>
</dbReference>
<dbReference type="Proteomes" id="UP000774617">
    <property type="component" value="Unassembled WGS sequence"/>
</dbReference>
<dbReference type="Pfam" id="PF13350">
    <property type="entry name" value="Y_phosphatase3"/>
    <property type="match status" value="1"/>
</dbReference>
<dbReference type="InterPro" id="IPR029021">
    <property type="entry name" value="Prot-tyrosine_phosphatase-like"/>
</dbReference>
<protein>
    <submittedName>
        <fullName evidence="3">Protein-tyrosine phosphatase-like protein</fullName>
    </submittedName>
</protein>
<feature type="compositionally biased region" description="Basic residues" evidence="1">
    <location>
        <begin position="1"/>
        <end position="10"/>
    </location>
</feature>
<comment type="caution">
    <text evidence="3">The sequence shown here is derived from an EMBL/GenBank/DDBJ whole genome shotgun (WGS) entry which is preliminary data.</text>
</comment>
<dbReference type="InterPro" id="IPR000387">
    <property type="entry name" value="Tyr_Pase_dom"/>
</dbReference>
<feature type="domain" description="Tyrosine specific protein phosphatases" evidence="2">
    <location>
        <begin position="147"/>
        <end position="193"/>
    </location>
</feature>
<evidence type="ECO:0000259" key="2">
    <source>
        <dbReference type="PROSITE" id="PS50056"/>
    </source>
</evidence>
<gene>
    <name evidence="3" type="ORF">B0J12DRAFT_641672</name>
</gene>
<dbReference type="PROSITE" id="PS00383">
    <property type="entry name" value="TYR_PHOSPHATASE_1"/>
    <property type="match status" value="1"/>
</dbReference>
<name>A0ABQ8GRP4_9PEZI</name>
<organism evidence="3 4">
    <name type="scientific">Macrophomina phaseolina</name>
    <dbReference type="NCBI Taxonomy" id="35725"/>
    <lineage>
        <taxon>Eukaryota</taxon>
        <taxon>Fungi</taxon>
        <taxon>Dikarya</taxon>
        <taxon>Ascomycota</taxon>
        <taxon>Pezizomycotina</taxon>
        <taxon>Dothideomycetes</taxon>
        <taxon>Dothideomycetes incertae sedis</taxon>
        <taxon>Botryosphaeriales</taxon>
        <taxon>Botryosphaeriaceae</taxon>
        <taxon>Macrophomina</taxon>
    </lineage>
</organism>
<dbReference type="InterPro" id="IPR026893">
    <property type="entry name" value="Tyr/Ser_Pase_IphP-type"/>
</dbReference>
<accession>A0ABQ8GRP4</accession>
<dbReference type="PANTHER" id="PTHR31126:SF1">
    <property type="entry name" value="TYROSINE SPECIFIC PROTEIN PHOSPHATASES DOMAIN-CONTAINING PROTEIN"/>
    <property type="match status" value="1"/>
</dbReference>
<dbReference type="InterPro" id="IPR016130">
    <property type="entry name" value="Tyr_Pase_AS"/>
</dbReference>
<keyword evidence="4" id="KW-1185">Reference proteome</keyword>
<evidence type="ECO:0000313" key="3">
    <source>
        <dbReference type="EMBL" id="KAH7063169.1"/>
    </source>
</evidence>